<dbReference type="OrthoDB" id="9800435at2"/>
<protein>
    <submittedName>
        <fullName evidence="2">Alpha/beta hydrolase</fullName>
    </submittedName>
</protein>
<accession>A0A5C0B4H4</accession>
<proteinExistence type="predicted"/>
<dbReference type="RefSeq" id="WP_148819786.1">
    <property type="nucleotide sequence ID" value="NZ_CP043046.1"/>
</dbReference>
<dbReference type="GO" id="GO:0016787">
    <property type="term" value="F:hydrolase activity"/>
    <property type="evidence" value="ECO:0007669"/>
    <property type="project" value="UniProtKB-KW"/>
</dbReference>
<feature type="domain" description="Xaa-Pro dipeptidyl-peptidase-like" evidence="1">
    <location>
        <begin position="31"/>
        <end position="139"/>
    </location>
</feature>
<dbReference type="PANTHER" id="PTHR42103:SF2">
    <property type="entry name" value="AB HYDROLASE-1 DOMAIN-CONTAINING PROTEIN"/>
    <property type="match status" value="1"/>
</dbReference>
<dbReference type="SUPFAM" id="SSF53474">
    <property type="entry name" value="alpha/beta-Hydrolases"/>
    <property type="match status" value="1"/>
</dbReference>
<dbReference type="Pfam" id="PF02129">
    <property type="entry name" value="Peptidase_S15"/>
    <property type="match status" value="1"/>
</dbReference>
<reference evidence="2 3" key="1">
    <citation type="submission" date="2019-08" db="EMBL/GenBank/DDBJ databases">
        <title>Amphibian skin-associated Pigmentiphaga: genome sequence and occurrence across geography and hosts.</title>
        <authorList>
            <person name="Bletz M.C."/>
            <person name="Bunk B."/>
            <person name="Sproeer C."/>
            <person name="Biwer P."/>
            <person name="Reiter S."/>
            <person name="Rabemananjara F.C.E."/>
            <person name="Schulz S."/>
            <person name="Overmann J."/>
            <person name="Vences M."/>
        </authorList>
    </citation>
    <scope>NUCLEOTIDE SEQUENCE [LARGE SCALE GENOMIC DNA]</scope>
    <source>
        <strain evidence="2 3">Mada1488</strain>
    </source>
</reference>
<dbReference type="InterPro" id="IPR000383">
    <property type="entry name" value="Xaa-Pro-like_dom"/>
</dbReference>
<keyword evidence="2" id="KW-0378">Hydrolase</keyword>
<sequence>MAGYAKNLQFDGPAGVIDCIFDWPEGTPTGWALVLHPHPLFAGTRDNKVVTTLSRAFVQSGLVAVRPNFRGVGASGGEHANGVGEVDDMVWLVDRIRADYPDLAQGRFALAGFSFGSAVASQVFVQRGPDSAARLAVSPLVLVGAAVTRFKVAEVPGDTLVIHGELDETVPLLPVMEWARPQSVPVVVIPGADHFFGGKLPMLKHLLLSRLALP</sequence>
<evidence type="ECO:0000259" key="1">
    <source>
        <dbReference type="Pfam" id="PF02129"/>
    </source>
</evidence>
<evidence type="ECO:0000313" key="2">
    <source>
        <dbReference type="EMBL" id="QEI09542.1"/>
    </source>
</evidence>
<dbReference type="Gene3D" id="3.40.50.1820">
    <property type="entry name" value="alpha/beta hydrolase"/>
    <property type="match status" value="1"/>
</dbReference>
<keyword evidence="3" id="KW-1185">Reference proteome</keyword>
<dbReference type="PANTHER" id="PTHR42103">
    <property type="entry name" value="ALPHA/BETA-HYDROLASES SUPERFAMILY PROTEIN"/>
    <property type="match status" value="1"/>
</dbReference>
<dbReference type="EMBL" id="CP043046">
    <property type="protein sequence ID" value="QEI09542.1"/>
    <property type="molecule type" value="Genomic_DNA"/>
</dbReference>
<dbReference type="InterPro" id="IPR029058">
    <property type="entry name" value="AB_hydrolase_fold"/>
</dbReference>
<evidence type="ECO:0000313" key="3">
    <source>
        <dbReference type="Proteomes" id="UP000325161"/>
    </source>
</evidence>
<dbReference type="AlphaFoldDB" id="A0A5C0B4H4"/>
<gene>
    <name evidence="2" type="ORF">FXN63_24220</name>
</gene>
<dbReference type="KEGG" id="pacr:FXN63_24220"/>
<dbReference type="Proteomes" id="UP000325161">
    <property type="component" value="Chromosome"/>
</dbReference>
<name>A0A5C0B4H4_9BURK</name>
<organism evidence="2 3">
    <name type="scientific">Pigmentiphaga aceris</name>
    <dbReference type="NCBI Taxonomy" id="1940612"/>
    <lineage>
        <taxon>Bacteria</taxon>
        <taxon>Pseudomonadati</taxon>
        <taxon>Pseudomonadota</taxon>
        <taxon>Betaproteobacteria</taxon>
        <taxon>Burkholderiales</taxon>
        <taxon>Alcaligenaceae</taxon>
        <taxon>Pigmentiphaga</taxon>
    </lineage>
</organism>